<gene>
    <name evidence="2" type="ORF">MFMK1_000873</name>
</gene>
<evidence type="ECO:0000259" key="1">
    <source>
        <dbReference type="Pfam" id="PF09861"/>
    </source>
</evidence>
<dbReference type="InterPro" id="IPR018657">
    <property type="entry name" value="LarA-like_N"/>
</dbReference>
<organism evidence="2 3">
    <name type="scientific">Metallumcola ferriviriculae</name>
    <dbReference type="NCBI Taxonomy" id="3039180"/>
    <lineage>
        <taxon>Bacteria</taxon>
        <taxon>Bacillati</taxon>
        <taxon>Bacillota</taxon>
        <taxon>Clostridia</taxon>
        <taxon>Neomoorellales</taxon>
        <taxon>Desulfitibacteraceae</taxon>
        <taxon>Metallumcola</taxon>
    </lineage>
</organism>
<feature type="domain" description="LarA-like N-terminal" evidence="1">
    <location>
        <begin position="16"/>
        <end position="150"/>
    </location>
</feature>
<dbReference type="Pfam" id="PF09861">
    <property type="entry name" value="Lar_N"/>
    <property type="match status" value="1"/>
</dbReference>
<evidence type="ECO:0000313" key="2">
    <source>
        <dbReference type="EMBL" id="WRO21079.1"/>
    </source>
</evidence>
<dbReference type="RefSeq" id="WP_366923937.1">
    <property type="nucleotide sequence ID" value="NZ_CP121694.1"/>
</dbReference>
<proteinExistence type="predicted"/>
<dbReference type="Proteomes" id="UP001329915">
    <property type="component" value="Chromosome"/>
</dbReference>
<keyword evidence="3" id="KW-1185">Reference proteome</keyword>
<sequence>MQSFPEFYKIRQVFDDQKEENLDRAMKRAFSEAGIDQRIKPGQSIAITAGSRGITDIPRLLALVGQEVRALGGEPFLVAAMGSHGGGTAEGMLEVLHSLGITEDTVKMPLAVSSETIQLDETSKGLPVFCAVEAKKADGVIVVNRVKAHTAFRGDHESGLLKMLAVGLGRAAGAAVVHRHGPARMAQTVVEMGNATLQCLPVIGGIGIIENGAEETALLAGAAPADFQRVDRELLQKAKKMMSRLPVDNLDLLVVEEMGKNYSGTGMDTNVIGRFYLEGVAEPKLPEIRRIAVLGLSAASHGNANGVGLADIITRKLYNAIDFPATYKNGLTTNFLERIKIPVVMPDDERALLQAWASLGLDAPECARVVMIHDTLNLHEMYLSPALKEEIKDLEHITVTGKYTLSFNRGRLRFVQS</sequence>
<accession>A0AAU0UMI5</accession>
<dbReference type="GO" id="GO:0050043">
    <property type="term" value="F:lactate racemase activity"/>
    <property type="evidence" value="ECO:0007669"/>
    <property type="project" value="InterPro"/>
</dbReference>
<dbReference type="EMBL" id="CP121694">
    <property type="protein sequence ID" value="WRO21079.1"/>
    <property type="molecule type" value="Genomic_DNA"/>
</dbReference>
<protein>
    <submittedName>
        <fullName evidence="2">Lactate racemase domain-containing protein</fullName>
    </submittedName>
</protein>
<dbReference type="AlphaFoldDB" id="A0AAU0UMI5"/>
<reference evidence="2 3" key="1">
    <citation type="submission" date="2023-04" db="EMBL/GenBank/DDBJ databases">
        <authorList>
            <person name="Hsu D."/>
        </authorList>
    </citation>
    <scope>NUCLEOTIDE SEQUENCE [LARGE SCALE GENOMIC DNA]</scope>
    <source>
        <strain evidence="2 3">MK1</strain>
    </source>
</reference>
<name>A0AAU0UMI5_9FIRM</name>
<dbReference type="KEGG" id="dbc:MFMK1_000873"/>
<dbReference type="Gene3D" id="3.40.50.11440">
    <property type="match status" value="1"/>
</dbReference>
<evidence type="ECO:0000313" key="3">
    <source>
        <dbReference type="Proteomes" id="UP001329915"/>
    </source>
</evidence>